<dbReference type="AlphaFoldDB" id="A0A0H5SEA0"/>
<accession>A0A0H5SEA0</accession>
<name>A0A0H5SEA0_HERHM</name>
<gene>
    <name evidence="1" type="ORF">HHT355_0161</name>
</gene>
<organism evidence="1 2">
    <name type="scientific">Herbinix hemicellulosilytica</name>
    <dbReference type="NCBI Taxonomy" id="1564487"/>
    <lineage>
        <taxon>Bacteria</taxon>
        <taxon>Bacillati</taxon>
        <taxon>Bacillota</taxon>
        <taxon>Clostridia</taxon>
        <taxon>Lachnospirales</taxon>
        <taxon>Lachnospiraceae</taxon>
        <taxon>Herbinix</taxon>
    </lineage>
</organism>
<sequence>MEMSNKYENEGVITSEEIREILEKYRIGKKPLAKLLGWGETTIIRYMEGDIPTSEYSSKLRTILDNPEYYYDLLMKRKDCLTNVAFKKSKKAVLSKIMASKIYAVAYYLIAKSDAEVCPCYIQYLLYYVQAFSLALYDKEMFEEDYGINNEKMPYLKLYQNMKRCGIQKLDLGDDYLNDEEKELIDEVYEAFMWYGPKALEALMNFERTMMKVSLDKYNNKIISKESMKQYFKDICIKYDIKSVKDIKKYPDRCFDYILEQTGC</sequence>
<dbReference type="Proteomes" id="UP000236497">
    <property type="component" value="Unassembled WGS sequence"/>
</dbReference>
<evidence type="ECO:0000313" key="2">
    <source>
        <dbReference type="Proteomes" id="UP000236497"/>
    </source>
</evidence>
<reference evidence="1 2" key="1">
    <citation type="submission" date="2015-06" db="EMBL/GenBank/DDBJ databases">
        <authorList>
            <person name="Wibberg Daniel"/>
        </authorList>
    </citation>
    <scope>NUCLEOTIDE SEQUENCE [LARGE SCALE GENOMIC DNA]</scope>
    <source>
        <strain evidence="1 2">T3/55T</strain>
    </source>
</reference>
<evidence type="ECO:0000313" key="1">
    <source>
        <dbReference type="EMBL" id="CRZ33375.1"/>
    </source>
</evidence>
<proteinExistence type="predicted"/>
<keyword evidence="2" id="KW-1185">Reference proteome</keyword>
<dbReference type="EMBL" id="CVTD020000007">
    <property type="protein sequence ID" value="CRZ33375.1"/>
    <property type="molecule type" value="Genomic_DNA"/>
</dbReference>
<protein>
    <recommendedName>
        <fullName evidence="3">Antitoxin SocA-like Panacea domain-containing protein</fullName>
    </recommendedName>
</protein>
<evidence type="ECO:0008006" key="3">
    <source>
        <dbReference type="Google" id="ProtNLM"/>
    </source>
</evidence>